<dbReference type="AlphaFoldDB" id="A0AAN7BHH1"/>
<sequence>MDQQQPSAIVDDAQQQQPISDHHRPVAVPVPSTRPPSFATYPPSVYHPPPSSVQSYSHRQQQHQYQPSERLETHHEGLSPSSSSVLQVPIIHQLPAHQLQRIIPYSPSWHKTKIIIRSLTCLWEFIIIVLCVITVIRFSPSNWDDRGIQAWNAVLPIVAVLILYDIVELGTFCLRWRIKRGLHPAVTVTADLLCLMAVVLGLTFNLHNASITSGGYYGVMVLSCEGILGLIFVGHLVLFVRACVETRQRHKSKESTGLAYVYSPAGGKPFPILAAPGAPGKDLGAAGSEAGWTATTVNGFESSAQQQQQFQQSQQHLPVQAVPLQRMVISPSLGRKYGWIGEWI</sequence>
<keyword evidence="2" id="KW-1133">Transmembrane helix</keyword>
<comment type="caution">
    <text evidence="3">The sequence shown here is derived from an EMBL/GenBank/DDBJ whole genome shotgun (WGS) entry which is preliminary data.</text>
</comment>
<keyword evidence="4" id="KW-1185">Reference proteome</keyword>
<feature type="transmembrane region" description="Helical" evidence="2">
    <location>
        <begin position="150"/>
        <end position="174"/>
    </location>
</feature>
<keyword evidence="2" id="KW-0472">Membrane</keyword>
<keyword evidence="2" id="KW-0812">Transmembrane</keyword>
<evidence type="ECO:0000313" key="4">
    <source>
        <dbReference type="Proteomes" id="UP001301958"/>
    </source>
</evidence>
<proteinExistence type="predicted"/>
<feature type="compositionally biased region" description="Low complexity" evidence="1">
    <location>
        <begin position="52"/>
        <end position="68"/>
    </location>
</feature>
<reference evidence="3" key="1">
    <citation type="journal article" date="2023" name="Mol. Phylogenet. Evol.">
        <title>Genome-scale phylogeny and comparative genomics of the fungal order Sordariales.</title>
        <authorList>
            <person name="Hensen N."/>
            <person name="Bonometti L."/>
            <person name="Westerberg I."/>
            <person name="Brannstrom I.O."/>
            <person name="Guillou S."/>
            <person name="Cros-Aarteil S."/>
            <person name="Calhoun S."/>
            <person name="Haridas S."/>
            <person name="Kuo A."/>
            <person name="Mondo S."/>
            <person name="Pangilinan J."/>
            <person name="Riley R."/>
            <person name="LaButti K."/>
            <person name="Andreopoulos B."/>
            <person name="Lipzen A."/>
            <person name="Chen C."/>
            <person name="Yan M."/>
            <person name="Daum C."/>
            <person name="Ng V."/>
            <person name="Clum A."/>
            <person name="Steindorff A."/>
            <person name="Ohm R.A."/>
            <person name="Martin F."/>
            <person name="Silar P."/>
            <person name="Natvig D.O."/>
            <person name="Lalanne C."/>
            <person name="Gautier V."/>
            <person name="Ament-Velasquez S.L."/>
            <person name="Kruys A."/>
            <person name="Hutchinson M.I."/>
            <person name="Powell A.J."/>
            <person name="Barry K."/>
            <person name="Miller A.N."/>
            <person name="Grigoriev I.V."/>
            <person name="Debuchy R."/>
            <person name="Gladieux P."/>
            <person name="Hiltunen Thoren M."/>
            <person name="Johannesson H."/>
        </authorList>
    </citation>
    <scope>NUCLEOTIDE SEQUENCE</scope>
    <source>
        <strain evidence="3">CBS 990.96</strain>
    </source>
</reference>
<evidence type="ECO:0000256" key="1">
    <source>
        <dbReference type="SAM" id="MobiDB-lite"/>
    </source>
</evidence>
<feature type="transmembrane region" description="Helical" evidence="2">
    <location>
        <begin position="114"/>
        <end position="138"/>
    </location>
</feature>
<feature type="region of interest" description="Disordered" evidence="1">
    <location>
        <begin position="1"/>
        <end position="82"/>
    </location>
</feature>
<reference evidence="3" key="2">
    <citation type="submission" date="2023-05" db="EMBL/GenBank/DDBJ databases">
        <authorList>
            <consortium name="Lawrence Berkeley National Laboratory"/>
            <person name="Steindorff A."/>
            <person name="Hensen N."/>
            <person name="Bonometti L."/>
            <person name="Westerberg I."/>
            <person name="Brannstrom I.O."/>
            <person name="Guillou S."/>
            <person name="Cros-Aarteil S."/>
            <person name="Calhoun S."/>
            <person name="Haridas S."/>
            <person name="Kuo A."/>
            <person name="Mondo S."/>
            <person name="Pangilinan J."/>
            <person name="Riley R."/>
            <person name="Labutti K."/>
            <person name="Andreopoulos B."/>
            <person name="Lipzen A."/>
            <person name="Chen C."/>
            <person name="Yanf M."/>
            <person name="Daum C."/>
            <person name="Ng V."/>
            <person name="Clum A."/>
            <person name="Ohm R."/>
            <person name="Martin F."/>
            <person name="Silar P."/>
            <person name="Natvig D."/>
            <person name="Lalanne C."/>
            <person name="Gautier V."/>
            <person name="Ament-Velasquez S.L."/>
            <person name="Kruys A."/>
            <person name="Hutchinson M.I."/>
            <person name="Powell A.J."/>
            <person name="Barry K."/>
            <person name="Miller A.N."/>
            <person name="Grigoriev I.V."/>
            <person name="Debuchy R."/>
            <person name="Gladieux P."/>
            <person name="Thoren M.H."/>
            <person name="Johannesson H."/>
        </authorList>
    </citation>
    <scope>NUCLEOTIDE SEQUENCE</scope>
    <source>
        <strain evidence="3">CBS 990.96</strain>
    </source>
</reference>
<gene>
    <name evidence="3" type="ORF">QBC38DRAFT_46688</name>
</gene>
<evidence type="ECO:0000256" key="2">
    <source>
        <dbReference type="SAM" id="Phobius"/>
    </source>
</evidence>
<protein>
    <submittedName>
        <fullName evidence="3">Uncharacterized protein</fullName>
    </submittedName>
</protein>
<feature type="transmembrane region" description="Helical" evidence="2">
    <location>
        <begin position="216"/>
        <end position="244"/>
    </location>
</feature>
<dbReference type="Proteomes" id="UP001301958">
    <property type="component" value="Unassembled WGS sequence"/>
</dbReference>
<accession>A0AAN7BHH1</accession>
<evidence type="ECO:0000313" key="3">
    <source>
        <dbReference type="EMBL" id="KAK4223524.1"/>
    </source>
</evidence>
<organism evidence="3 4">
    <name type="scientific">Podospora fimiseda</name>
    <dbReference type="NCBI Taxonomy" id="252190"/>
    <lineage>
        <taxon>Eukaryota</taxon>
        <taxon>Fungi</taxon>
        <taxon>Dikarya</taxon>
        <taxon>Ascomycota</taxon>
        <taxon>Pezizomycotina</taxon>
        <taxon>Sordariomycetes</taxon>
        <taxon>Sordariomycetidae</taxon>
        <taxon>Sordariales</taxon>
        <taxon>Podosporaceae</taxon>
        <taxon>Podospora</taxon>
    </lineage>
</organism>
<dbReference type="EMBL" id="MU865424">
    <property type="protein sequence ID" value="KAK4223524.1"/>
    <property type="molecule type" value="Genomic_DNA"/>
</dbReference>
<feature type="compositionally biased region" description="Polar residues" evidence="1">
    <location>
        <begin position="1"/>
        <end position="19"/>
    </location>
</feature>
<feature type="transmembrane region" description="Helical" evidence="2">
    <location>
        <begin position="186"/>
        <end position="204"/>
    </location>
</feature>
<name>A0AAN7BHH1_9PEZI</name>